<dbReference type="InterPro" id="IPR057544">
    <property type="entry name" value="Beta-prop_SPT8"/>
</dbReference>
<dbReference type="Pfam" id="PF23798">
    <property type="entry name" value="Beta-prop_SPT8"/>
    <property type="match status" value="2"/>
</dbReference>
<feature type="domain" description="Transcription factor spt8 beta-propeller" evidence="3">
    <location>
        <begin position="478"/>
        <end position="656"/>
    </location>
</feature>
<sequence>MPEFDDDEDRDLAGSQDGNSDDDNDETMRDVDDADMDGDGDGDGDLDQDQDDDVDGDGEAEGDDDGDGDGGGDDDEDPDSQQSDNEDQTGEPDSNLADNTQQSLAEQLDASRDAEARRIVLPEMLNASSYDIIPTMAAPMSTSVNTICATFDTRWVFTGGTDGYIRKYNWVDTVNNKLALTVAQRHPFVDSVVKAGVLMTHWENWDVKNRPAGALEAQTSQTISPVYSLACHSQALWLLAGTASGAIRLQSVRHDEGKEIALLQKHTSAVSVLALSSDEKSLLSGSWDKSVLDWDLEVGKVRTSFASSASQISCIESRPISSLPVPVELGESVTVNGFSSSKRDESLPNGVHSRAGSQPPTAGEGKESPDSLFGGDEGDDDLFGDSAGAVIGNGGELDAFGEDDDMQRAMANGPPVVDAGDHTTAENSDQLQPVRPHVPDQIPDDTQSDQHQTNGISGTGEHPMTNGMPHIDPMEDISQSEQGQDSSSSVTSDSTFLATSIDGAIRVWDRRQPNPVARIVPRNTPPWCLSACWSPDGNYIYAGRRNNTVEEYDLRKGLKGPERVLRFPHGSGAVTAVRAMPNGRHLICASFDILRLYDLKESNAARSTVPFLIVPGHRTGVISQLYIDPACRFMMSTGGNRGWEGASTEVLLGYEIAASA</sequence>
<feature type="repeat" description="WD" evidence="1">
    <location>
        <begin position="263"/>
        <end position="304"/>
    </location>
</feature>
<dbReference type="PANTHER" id="PTHR19879:SF9">
    <property type="entry name" value="TRANSCRIPTION INITIATION FACTOR TFIID SUBUNIT 5"/>
    <property type="match status" value="1"/>
</dbReference>
<dbReference type="STRING" id="1220924.W2RXX9"/>
<evidence type="ECO:0000256" key="1">
    <source>
        <dbReference type="PROSITE-ProRule" id="PRU00221"/>
    </source>
</evidence>
<dbReference type="InterPro" id="IPR001680">
    <property type="entry name" value="WD40_rpt"/>
</dbReference>
<protein>
    <recommendedName>
        <fullName evidence="3">Transcription factor spt8 beta-propeller domain-containing protein</fullName>
    </recommendedName>
</protein>
<proteinExistence type="predicted"/>
<dbReference type="Gene3D" id="2.130.10.10">
    <property type="entry name" value="YVTN repeat-like/Quinoprotein amine dehydrogenase"/>
    <property type="match status" value="2"/>
</dbReference>
<organism evidence="4 5">
    <name type="scientific">Cyphellophora europaea (strain CBS 101466)</name>
    <name type="common">Phialophora europaea</name>
    <dbReference type="NCBI Taxonomy" id="1220924"/>
    <lineage>
        <taxon>Eukaryota</taxon>
        <taxon>Fungi</taxon>
        <taxon>Dikarya</taxon>
        <taxon>Ascomycota</taxon>
        <taxon>Pezizomycotina</taxon>
        <taxon>Eurotiomycetes</taxon>
        <taxon>Chaetothyriomycetidae</taxon>
        <taxon>Chaetothyriales</taxon>
        <taxon>Cyphellophoraceae</taxon>
        <taxon>Cyphellophora</taxon>
    </lineage>
</organism>
<dbReference type="InterPro" id="IPR015943">
    <property type="entry name" value="WD40/YVTN_repeat-like_dom_sf"/>
</dbReference>
<dbReference type="RefSeq" id="XP_008717367.1">
    <property type="nucleotide sequence ID" value="XM_008719145.1"/>
</dbReference>
<evidence type="ECO:0000313" key="4">
    <source>
        <dbReference type="EMBL" id="ETN40524.1"/>
    </source>
</evidence>
<dbReference type="PROSITE" id="PS50082">
    <property type="entry name" value="WD_REPEATS_2"/>
    <property type="match status" value="1"/>
</dbReference>
<feature type="region of interest" description="Disordered" evidence="2">
    <location>
        <begin position="337"/>
        <end position="494"/>
    </location>
</feature>
<feature type="region of interest" description="Disordered" evidence="2">
    <location>
        <begin position="1"/>
        <end position="97"/>
    </location>
</feature>
<dbReference type="GeneID" id="19972140"/>
<dbReference type="SMART" id="SM00320">
    <property type="entry name" value="WD40"/>
    <property type="match status" value="6"/>
</dbReference>
<keyword evidence="1" id="KW-0853">WD repeat</keyword>
<feature type="compositionally biased region" description="Acidic residues" evidence="2">
    <location>
        <begin position="32"/>
        <end position="90"/>
    </location>
</feature>
<evidence type="ECO:0000259" key="3">
    <source>
        <dbReference type="Pfam" id="PF23798"/>
    </source>
</evidence>
<dbReference type="PANTHER" id="PTHR19879">
    <property type="entry name" value="TRANSCRIPTION INITIATION FACTOR TFIID"/>
    <property type="match status" value="1"/>
</dbReference>
<feature type="compositionally biased region" description="Acidic residues" evidence="2">
    <location>
        <begin position="1"/>
        <end position="10"/>
    </location>
</feature>
<dbReference type="Proteomes" id="UP000030752">
    <property type="component" value="Unassembled WGS sequence"/>
</dbReference>
<evidence type="ECO:0000313" key="5">
    <source>
        <dbReference type="Proteomes" id="UP000030752"/>
    </source>
</evidence>
<dbReference type="EMBL" id="KB822720">
    <property type="protein sequence ID" value="ETN40524.1"/>
    <property type="molecule type" value="Genomic_DNA"/>
</dbReference>
<dbReference type="HOGENOM" id="CLU_010934_1_0_1"/>
<dbReference type="PROSITE" id="PS50294">
    <property type="entry name" value="WD_REPEATS_REGION"/>
    <property type="match status" value="1"/>
</dbReference>
<dbReference type="FunCoup" id="W2RXX9">
    <property type="interactions" value="322"/>
</dbReference>
<dbReference type="SUPFAM" id="SSF50978">
    <property type="entry name" value="WD40 repeat-like"/>
    <property type="match status" value="1"/>
</dbReference>
<dbReference type="GO" id="GO:0000124">
    <property type="term" value="C:SAGA complex"/>
    <property type="evidence" value="ECO:0007669"/>
    <property type="project" value="EnsemblFungi"/>
</dbReference>
<dbReference type="InParanoid" id="W2RXX9"/>
<dbReference type="OrthoDB" id="10260946at2759"/>
<name>W2RXX9_CYPE1</name>
<dbReference type="VEuPathDB" id="FungiDB:HMPREF1541_04801"/>
<feature type="domain" description="Transcription factor spt8 beta-propeller" evidence="3">
    <location>
        <begin position="130"/>
        <end position="322"/>
    </location>
</feature>
<evidence type="ECO:0000256" key="2">
    <source>
        <dbReference type="SAM" id="MobiDB-lite"/>
    </source>
</evidence>
<dbReference type="InterPro" id="IPR036322">
    <property type="entry name" value="WD40_repeat_dom_sf"/>
</dbReference>
<reference evidence="4 5" key="1">
    <citation type="submission" date="2013-03" db="EMBL/GenBank/DDBJ databases">
        <title>The Genome Sequence of Phialophora europaea CBS 101466.</title>
        <authorList>
            <consortium name="The Broad Institute Genomics Platform"/>
            <person name="Cuomo C."/>
            <person name="de Hoog S."/>
            <person name="Gorbushina A."/>
            <person name="Walker B."/>
            <person name="Young S.K."/>
            <person name="Zeng Q."/>
            <person name="Gargeya S."/>
            <person name="Fitzgerald M."/>
            <person name="Haas B."/>
            <person name="Abouelleil A."/>
            <person name="Allen A.W."/>
            <person name="Alvarado L."/>
            <person name="Arachchi H.M."/>
            <person name="Berlin A.M."/>
            <person name="Chapman S.B."/>
            <person name="Gainer-Dewar J."/>
            <person name="Goldberg J."/>
            <person name="Griggs A."/>
            <person name="Gujja S."/>
            <person name="Hansen M."/>
            <person name="Howarth C."/>
            <person name="Imamovic A."/>
            <person name="Ireland A."/>
            <person name="Larimer J."/>
            <person name="McCowan C."/>
            <person name="Murphy C."/>
            <person name="Pearson M."/>
            <person name="Poon T.W."/>
            <person name="Priest M."/>
            <person name="Roberts A."/>
            <person name="Saif S."/>
            <person name="Shea T."/>
            <person name="Sisk P."/>
            <person name="Sykes S."/>
            <person name="Wortman J."/>
            <person name="Nusbaum C."/>
            <person name="Birren B."/>
        </authorList>
    </citation>
    <scope>NUCLEOTIDE SEQUENCE [LARGE SCALE GENOMIC DNA]</scope>
    <source>
        <strain evidence="4 5">CBS 101466</strain>
    </source>
</reference>
<feature type="compositionally biased region" description="Low complexity" evidence="2">
    <location>
        <begin position="476"/>
        <end position="494"/>
    </location>
</feature>
<dbReference type="GO" id="GO:1900237">
    <property type="term" value="P:positive regulation of induction of conjugation with cellular fusion"/>
    <property type="evidence" value="ECO:0007669"/>
    <property type="project" value="EnsemblFungi"/>
</dbReference>
<dbReference type="AlphaFoldDB" id="W2RXX9"/>
<dbReference type="eggNOG" id="ENOG502QS8F">
    <property type="taxonomic scope" value="Eukaryota"/>
</dbReference>
<keyword evidence="5" id="KW-1185">Reference proteome</keyword>
<gene>
    <name evidence="4" type="ORF">HMPREF1541_04801</name>
</gene>
<accession>W2RXX9</accession>